<evidence type="ECO:0000313" key="19">
    <source>
        <dbReference type="EMBL" id="KRN29947.1"/>
    </source>
</evidence>
<dbReference type="InterPro" id="IPR004149">
    <property type="entry name" value="Znf_DNAligase_C4"/>
</dbReference>
<dbReference type="GO" id="GO:0006260">
    <property type="term" value="P:DNA replication"/>
    <property type="evidence" value="ECO:0007669"/>
    <property type="project" value="UniProtKB-KW"/>
</dbReference>
<evidence type="ECO:0000256" key="10">
    <source>
        <dbReference type="ARBA" id="ARBA00023027"/>
    </source>
</evidence>
<dbReference type="CDD" id="cd17748">
    <property type="entry name" value="BRCT_DNA_ligase_like"/>
    <property type="match status" value="1"/>
</dbReference>
<dbReference type="SMART" id="SM00278">
    <property type="entry name" value="HhH1"/>
    <property type="match status" value="3"/>
</dbReference>
<evidence type="ECO:0000256" key="4">
    <source>
        <dbReference type="ARBA" id="ARBA00022598"/>
    </source>
</evidence>
<evidence type="ECO:0000313" key="21">
    <source>
        <dbReference type="Proteomes" id="UP000051751"/>
    </source>
</evidence>
<keyword evidence="5 15" id="KW-0235">DNA replication</keyword>
<dbReference type="Pfam" id="PF12826">
    <property type="entry name" value="HHH_2"/>
    <property type="match status" value="1"/>
</dbReference>
<dbReference type="PIRSF" id="PIRSF001604">
    <property type="entry name" value="LigA"/>
    <property type="match status" value="1"/>
</dbReference>
<accession>A0A0R2FHP6</accession>
<dbReference type="Pfam" id="PF03119">
    <property type="entry name" value="DNA_ligase_ZBD"/>
    <property type="match status" value="1"/>
</dbReference>
<dbReference type="InterPro" id="IPR001357">
    <property type="entry name" value="BRCT_dom"/>
</dbReference>
<dbReference type="PROSITE" id="PS01055">
    <property type="entry name" value="DNA_LIGASE_N1"/>
    <property type="match status" value="1"/>
</dbReference>
<comment type="caution">
    <text evidence="18">The sequence shown here is derived from an EMBL/GenBank/DDBJ whole genome shotgun (WGS) entry which is preliminary data.</text>
</comment>
<dbReference type="Pfam" id="PF03120">
    <property type="entry name" value="OB_DNA_ligase"/>
    <property type="match status" value="1"/>
</dbReference>
<feature type="domain" description="BRCT" evidence="17">
    <location>
        <begin position="599"/>
        <end position="671"/>
    </location>
</feature>
<dbReference type="STRING" id="81857.IV38_GL000675"/>
<dbReference type="Pfam" id="PF14520">
    <property type="entry name" value="HHH_5"/>
    <property type="match status" value="1"/>
</dbReference>
<evidence type="ECO:0000256" key="16">
    <source>
        <dbReference type="RuleBase" id="RU000618"/>
    </source>
</evidence>
<keyword evidence="7 15" id="KW-0227">DNA damage</keyword>
<keyword evidence="6 15" id="KW-0479">Metal-binding</keyword>
<gene>
    <name evidence="15" type="primary">ligA</name>
    <name evidence="18" type="ORF">IV38_GL000675</name>
    <name evidence="19" type="ORF">IV40_GL000546</name>
</gene>
<dbReference type="Gene3D" id="6.20.10.30">
    <property type="match status" value="1"/>
</dbReference>
<dbReference type="InterPro" id="IPR003583">
    <property type="entry name" value="Hlx-hairpin-Hlx_DNA-bd_motif"/>
</dbReference>
<protein>
    <recommendedName>
        <fullName evidence="3 15">DNA ligase</fullName>
        <ecNumber evidence="2 15">6.5.1.2</ecNumber>
    </recommendedName>
    <alternativeName>
        <fullName evidence="15">Polydeoxyribonucleotide synthase [NAD(+)]</fullName>
    </alternativeName>
</protein>
<feature type="binding site" evidence="15">
    <location>
        <position position="295"/>
    </location>
    <ligand>
        <name>NAD(+)</name>
        <dbReference type="ChEBI" id="CHEBI:57540"/>
    </ligand>
</feature>
<dbReference type="GO" id="GO:0003677">
    <property type="term" value="F:DNA binding"/>
    <property type="evidence" value="ECO:0007669"/>
    <property type="project" value="InterPro"/>
</dbReference>
<dbReference type="AlphaFoldDB" id="A0A0R2FHP6"/>
<feature type="binding site" evidence="15">
    <location>
        <position position="145"/>
    </location>
    <ligand>
        <name>NAD(+)</name>
        <dbReference type="ChEBI" id="CHEBI:57540"/>
    </ligand>
</feature>
<comment type="similarity">
    <text evidence="14 15">Belongs to the NAD-dependent DNA ligase family. LigA subfamily.</text>
</comment>
<dbReference type="GO" id="GO:0046872">
    <property type="term" value="F:metal ion binding"/>
    <property type="evidence" value="ECO:0007669"/>
    <property type="project" value="UniProtKB-KW"/>
</dbReference>
<evidence type="ECO:0000256" key="1">
    <source>
        <dbReference type="ARBA" id="ARBA00004067"/>
    </source>
</evidence>
<dbReference type="OrthoDB" id="9759736at2"/>
<feature type="binding site" evidence="15">
    <location>
        <position position="179"/>
    </location>
    <ligand>
        <name>NAD(+)</name>
        <dbReference type="ChEBI" id="CHEBI:57540"/>
    </ligand>
</feature>
<dbReference type="HAMAP" id="MF_01588">
    <property type="entry name" value="DNA_ligase_A"/>
    <property type="match status" value="1"/>
</dbReference>
<dbReference type="GO" id="GO:0003911">
    <property type="term" value="F:DNA ligase (NAD+) activity"/>
    <property type="evidence" value="ECO:0007669"/>
    <property type="project" value="UniProtKB-UniRule"/>
</dbReference>
<dbReference type="InterPro" id="IPR013840">
    <property type="entry name" value="DNAligase_N"/>
</dbReference>
<dbReference type="Gene3D" id="1.10.287.610">
    <property type="entry name" value="Helix hairpin bin"/>
    <property type="match status" value="1"/>
</dbReference>
<dbReference type="Gene3D" id="1.10.150.20">
    <property type="entry name" value="5' to 3' exonuclease, C-terminal subdomain"/>
    <property type="match status" value="2"/>
</dbReference>
<keyword evidence="12 15" id="KW-0464">Manganese</keyword>
<dbReference type="SMART" id="SM00292">
    <property type="entry name" value="BRCT"/>
    <property type="match status" value="1"/>
</dbReference>
<evidence type="ECO:0000256" key="9">
    <source>
        <dbReference type="ARBA" id="ARBA00022842"/>
    </source>
</evidence>
<dbReference type="EMBL" id="JQAZ01000010">
    <property type="protein sequence ID" value="KRN29947.1"/>
    <property type="molecule type" value="Genomic_DNA"/>
</dbReference>
<dbReference type="InterPro" id="IPR036420">
    <property type="entry name" value="BRCT_dom_sf"/>
</dbReference>
<evidence type="ECO:0000256" key="7">
    <source>
        <dbReference type="ARBA" id="ARBA00022763"/>
    </source>
</evidence>
<dbReference type="FunFam" id="3.30.470.30:FF:000001">
    <property type="entry name" value="DNA ligase"/>
    <property type="match status" value="1"/>
</dbReference>
<name>A0A0R2FHP6_9LACO</name>
<dbReference type="Pfam" id="PF01653">
    <property type="entry name" value="DNA_ligase_aden"/>
    <property type="match status" value="1"/>
</dbReference>
<evidence type="ECO:0000313" key="18">
    <source>
        <dbReference type="EMBL" id="KRN27270.1"/>
    </source>
</evidence>
<dbReference type="NCBIfam" id="TIGR00575">
    <property type="entry name" value="dnlj"/>
    <property type="match status" value="1"/>
</dbReference>
<dbReference type="PATRIC" id="fig|81857.3.peg.679"/>
<dbReference type="CDD" id="cd00114">
    <property type="entry name" value="LIGANc"/>
    <property type="match status" value="1"/>
</dbReference>
<keyword evidence="11 15" id="KW-0234">DNA repair</keyword>
<feature type="binding site" evidence="15">
    <location>
        <position position="122"/>
    </location>
    <ligand>
        <name>NAD(+)</name>
        <dbReference type="ChEBI" id="CHEBI:57540"/>
    </ligand>
</feature>
<dbReference type="InterPro" id="IPR010994">
    <property type="entry name" value="RuvA_2-like"/>
</dbReference>
<feature type="binding site" evidence="15">
    <location>
        <position position="431"/>
    </location>
    <ligand>
        <name>Zn(2+)</name>
        <dbReference type="ChEBI" id="CHEBI:29105"/>
    </ligand>
</feature>
<dbReference type="InterPro" id="IPR018239">
    <property type="entry name" value="DNA_ligase_AS"/>
</dbReference>
<dbReference type="SMART" id="SM00532">
    <property type="entry name" value="LIGANc"/>
    <property type="match status" value="1"/>
</dbReference>
<dbReference type="RefSeq" id="WP_057771185.1">
    <property type="nucleotide sequence ID" value="NZ_JQAT01000010.1"/>
</dbReference>
<comment type="catalytic activity">
    <reaction evidence="13 15 16">
        <text>NAD(+) + (deoxyribonucleotide)n-3'-hydroxyl + 5'-phospho-(deoxyribonucleotide)m = (deoxyribonucleotide)n+m + AMP + beta-nicotinamide D-nucleotide.</text>
        <dbReference type="EC" id="6.5.1.2"/>
    </reaction>
</comment>
<dbReference type="InterPro" id="IPR004150">
    <property type="entry name" value="NAD_DNA_ligase_OB"/>
</dbReference>
<dbReference type="SUPFAM" id="SSF56091">
    <property type="entry name" value="DNA ligase/mRNA capping enzyme, catalytic domain"/>
    <property type="match status" value="1"/>
</dbReference>
<dbReference type="Gene3D" id="3.30.470.30">
    <property type="entry name" value="DNA ligase/mRNA capping enzyme"/>
    <property type="match status" value="1"/>
</dbReference>
<sequence length="680" mass="74964">MALAKPVAQMTEAEASQAAAQLRDQLNQWREQYYTADTPTVEDHVYDENYRDLQNLEAAFPAIVTPDSPTQNVGGEILPEFTKVRHAIPMLSMGDVFSFEELNEFNQRLEKSTDQKLAYNVELKIDGLAIDLIYENGQLVQGSTRGNGTIGEDITKNLRTIESIPETLSQPLSIEVRGECYMPKEAFAKLNEAREANGEATFANPRNAAAGSLRQLDANVTKRRHLSTFMYTIVTFDGLQVSTQNEALKTLKELGFNVNPEYQLCTEMTQIDTYIQKHQAIRDDLAYGIDGVVLKVNDLVLQAQLGNTVKVPRWEIAYKFPPEEAQTVIHSIEWTVGRTGVVTPTAVMDPVQLAGTTVARATLHNADMIQEKDIRPGDTVLIHKAGDIIPEVSTVVMDKRPQASQPYQIPTTCPSCGAELVHLDDEVALRCINPACPAQVREQMVHFASRNAMEITGLGPSVVNQLYDHHLVKDVADLYQLTADDLSQLDGFKEKSINNLLNAIDNSRQNSLERLLFGLGIRHVGSKAARLLAEHFGTMEKLAQASQDEIESVSTLGATIADSLTVYFQDEQVHVLLNALQEAGVNMTYLGTVAATAEQPDNFFKGKTVVLTGTLQGYKRNDLKERLENLGANVTGSVSKKTDVVVAGTDPGSKYTKAQQLGVQIIDENQLDTYLNEAAD</sequence>
<dbReference type="FunFam" id="2.40.50.140:FF:000012">
    <property type="entry name" value="DNA ligase"/>
    <property type="match status" value="1"/>
</dbReference>
<evidence type="ECO:0000256" key="3">
    <source>
        <dbReference type="ARBA" id="ARBA00013308"/>
    </source>
</evidence>
<evidence type="ECO:0000256" key="11">
    <source>
        <dbReference type="ARBA" id="ARBA00023204"/>
    </source>
</evidence>
<dbReference type="SUPFAM" id="SSF50249">
    <property type="entry name" value="Nucleic acid-binding proteins"/>
    <property type="match status" value="1"/>
</dbReference>
<comment type="function">
    <text evidence="1 15">DNA ligase that catalyzes the formation of phosphodiester linkages between 5'-phosphoryl and 3'-hydroxyl groups in double-stranded DNA using NAD as a coenzyme and as the energy source for the reaction. It is essential for DNA replication and repair of damaged DNA.</text>
</comment>
<evidence type="ECO:0000256" key="13">
    <source>
        <dbReference type="ARBA" id="ARBA00034005"/>
    </source>
</evidence>
<feature type="binding site" evidence="15">
    <location>
        <position position="413"/>
    </location>
    <ligand>
        <name>Zn(2+)</name>
        <dbReference type="ChEBI" id="CHEBI:29105"/>
    </ligand>
</feature>
<evidence type="ECO:0000256" key="2">
    <source>
        <dbReference type="ARBA" id="ARBA00012722"/>
    </source>
</evidence>
<dbReference type="SUPFAM" id="SSF47781">
    <property type="entry name" value="RuvA domain 2-like"/>
    <property type="match status" value="1"/>
</dbReference>
<dbReference type="InterPro" id="IPR012340">
    <property type="entry name" value="NA-bd_OB-fold"/>
</dbReference>
<dbReference type="Gene3D" id="3.40.50.10190">
    <property type="entry name" value="BRCT domain"/>
    <property type="match status" value="1"/>
</dbReference>
<keyword evidence="9 15" id="KW-0460">Magnesium</keyword>
<dbReference type="NCBIfam" id="NF005932">
    <property type="entry name" value="PRK07956.1"/>
    <property type="match status" value="1"/>
</dbReference>
<feature type="binding site" evidence="15">
    <location>
        <position position="319"/>
    </location>
    <ligand>
        <name>NAD(+)</name>
        <dbReference type="ChEBI" id="CHEBI:57540"/>
    </ligand>
</feature>
<dbReference type="InterPro" id="IPR041663">
    <property type="entry name" value="DisA/LigA_HHH"/>
</dbReference>
<dbReference type="FunFam" id="1.10.150.20:FF:000007">
    <property type="entry name" value="DNA ligase"/>
    <property type="match status" value="1"/>
</dbReference>
<reference evidence="20 21" key="1">
    <citation type="journal article" date="2015" name="Genome Announc.">
        <title>Expanding the biotechnology potential of lactobacilli through comparative genomics of 213 strains and associated genera.</title>
        <authorList>
            <person name="Sun Z."/>
            <person name="Harris H.M."/>
            <person name="McCann A."/>
            <person name="Guo C."/>
            <person name="Argimon S."/>
            <person name="Zhang W."/>
            <person name="Yang X."/>
            <person name="Jeffery I.B."/>
            <person name="Cooney J.C."/>
            <person name="Kagawa T.F."/>
            <person name="Liu W."/>
            <person name="Song Y."/>
            <person name="Salvetti E."/>
            <person name="Wrobel A."/>
            <person name="Rasinkangas P."/>
            <person name="Parkhill J."/>
            <person name="Rea M.C."/>
            <person name="O'Sullivan O."/>
            <person name="Ritari J."/>
            <person name="Douillard F.P."/>
            <person name="Paul Ross R."/>
            <person name="Yang R."/>
            <person name="Briner A.E."/>
            <person name="Felis G.E."/>
            <person name="de Vos W.M."/>
            <person name="Barrangou R."/>
            <person name="Klaenhammer T.R."/>
            <person name="Caufield P.W."/>
            <person name="Cui Y."/>
            <person name="Zhang H."/>
            <person name="O'Toole P.W."/>
        </authorList>
    </citation>
    <scope>NUCLEOTIDE SEQUENCE [LARGE SCALE GENOMIC DNA]</scope>
    <source>
        <strain evidence="18 21">ATCC BAA-66</strain>
        <strain evidence="19 20">DSM 13344</strain>
    </source>
</reference>
<dbReference type="InterPro" id="IPR013839">
    <property type="entry name" value="DNAligase_adenylation"/>
</dbReference>
<evidence type="ECO:0000256" key="15">
    <source>
        <dbReference type="HAMAP-Rule" id="MF_01588"/>
    </source>
</evidence>
<dbReference type="GO" id="GO:0006281">
    <property type="term" value="P:DNA repair"/>
    <property type="evidence" value="ECO:0007669"/>
    <property type="project" value="UniProtKB-KW"/>
</dbReference>
<evidence type="ECO:0000256" key="6">
    <source>
        <dbReference type="ARBA" id="ARBA00022723"/>
    </source>
</evidence>
<keyword evidence="8 15" id="KW-0862">Zinc</keyword>
<dbReference type="PANTHER" id="PTHR23389:SF9">
    <property type="entry name" value="DNA LIGASE"/>
    <property type="match status" value="1"/>
</dbReference>
<evidence type="ECO:0000313" key="20">
    <source>
        <dbReference type="Proteomes" id="UP000051645"/>
    </source>
</evidence>
<dbReference type="EC" id="6.5.1.2" evidence="2 15"/>
<feature type="binding site" evidence="15">
    <location>
        <position position="416"/>
    </location>
    <ligand>
        <name>Zn(2+)</name>
        <dbReference type="ChEBI" id="CHEBI:29105"/>
    </ligand>
</feature>
<dbReference type="EMBL" id="JQAT01000010">
    <property type="protein sequence ID" value="KRN27270.1"/>
    <property type="molecule type" value="Genomic_DNA"/>
</dbReference>
<keyword evidence="4 15" id="KW-0436">Ligase</keyword>
<feature type="binding site" evidence="15">
    <location>
        <position position="436"/>
    </location>
    <ligand>
        <name>Zn(2+)</name>
        <dbReference type="ChEBI" id="CHEBI:29105"/>
    </ligand>
</feature>
<feature type="binding site" evidence="15">
    <location>
        <begin position="92"/>
        <end position="93"/>
    </location>
    <ligand>
        <name>NAD(+)</name>
        <dbReference type="ChEBI" id="CHEBI:57540"/>
    </ligand>
</feature>
<dbReference type="PANTHER" id="PTHR23389">
    <property type="entry name" value="CHROMOSOME TRANSMISSION FIDELITY FACTOR 18"/>
    <property type="match status" value="1"/>
</dbReference>
<organism evidence="18 21">
    <name type="scientific">Lactobacillus selangorensis</name>
    <dbReference type="NCBI Taxonomy" id="81857"/>
    <lineage>
        <taxon>Bacteria</taxon>
        <taxon>Bacillati</taxon>
        <taxon>Bacillota</taxon>
        <taxon>Bacilli</taxon>
        <taxon>Lactobacillales</taxon>
        <taxon>Lactobacillaceae</taxon>
        <taxon>Lactobacillus</taxon>
    </lineage>
</organism>
<dbReference type="Pfam" id="PF00533">
    <property type="entry name" value="BRCT"/>
    <property type="match status" value="1"/>
</dbReference>
<dbReference type="FunFam" id="1.10.150.20:FF:000006">
    <property type="entry name" value="DNA ligase"/>
    <property type="match status" value="1"/>
</dbReference>
<comment type="cofactor">
    <cofactor evidence="15">
        <name>Mg(2+)</name>
        <dbReference type="ChEBI" id="CHEBI:18420"/>
    </cofactor>
    <cofactor evidence="15">
        <name>Mn(2+)</name>
        <dbReference type="ChEBI" id="CHEBI:29035"/>
    </cofactor>
</comment>
<evidence type="ECO:0000259" key="17">
    <source>
        <dbReference type="PROSITE" id="PS50172"/>
    </source>
</evidence>
<dbReference type="Proteomes" id="UP000051751">
    <property type="component" value="Unassembled WGS sequence"/>
</dbReference>
<dbReference type="SUPFAM" id="SSF52113">
    <property type="entry name" value="BRCT domain"/>
    <property type="match status" value="1"/>
</dbReference>
<proteinExistence type="inferred from homology"/>
<dbReference type="PROSITE" id="PS50172">
    <property type="entry name" value="BRCT"/>
    <property type="match status" value="1"/>
</dbReference>
<dbReference type="Proteomes" id="UP000051645">
    <property type="component" value="Unassembled WGS sequence"/>
</dbReference>
<evidence type="ECO:0000256" key="12">
    <source>
        <dbReference type="ARBA" id="ARBA00023211"/>
    </source>
</evidence>
<dbReference type="InterPro" id="IPR001679">
    <property type="entry name" value="DNA_ligase"/>
</dbReference>
<dbReference type="PROSITE" id="PS01056">
    <property type="entry name" value="DNA_LIGASE_N2"/>
    <property type="match status" value="1"/>
</dbReference>
<feature type="binding site" evidence="15">
    <location>
        <begin position="43"/>
        <end position="47"/>
    </location>
    <ligand>
        <name>NAD(+)</name>
        <dbReference type="ChEBI" id="CHEBI:57540"/>
    </ligand>
</feature>
<dbReference type="InterPro" id="IPR033136">
    <property type="entry name" value="DNA_ligase_CS"/>
</dbReference>
<keyword evidence="10 15" id="KW-0520">NAD</keyword>
<dbReference type="GO" id="GO:0005829">
    <property type="term" value="C:cytosol"/>
    <property type="evidence" value="ECO:0007669"/>
    <property type="project" value="TreeGrafter"/>
</dbReference>
<evidence type="ECO:0000256" key="8">
    <source>
        <dbReference type="ARBA" id="ARBA00022833"/>
    </source>
</evidence>
<feature type="active site" description="N6-AMP-lysine intermediate" evidence="15">
    <location>
        <position position="124"/>
    </location>
</feature>
<dbReference type="Gene3D" id="2.40.50.140">
    <property type="entry name" value="Nucleic acid-binding proteins"/>
    <property type="match status" value="1"/>
</dbReference>
<evidence type="ECO:0000256" key="14">
    <source>
        <dbReference type="ARBA" id="ARBA00060881"/>
    </source>
</evidence>
<keyword evidence="20" id="KW-1185">Reference proteome</keyword>
<evidence type="ECO:0000256" key="5">
    <source>
        <dbReference type="ARBA" id="ARBA00022705"/>
    </source>
</evidence>